<feature type="transmembrane region" description="Helical" evidence="1">
    <location>
        <begin position="104"/>
        <end position="124"/>
    </location>
</feature>
<organism evidence="2 3">
    <name type="scientific">Nocardioides renjunii</name>
    <dbReference type="NCBI Taxonomy" id="3095075"/>
    <lineage>
        <taxon>Bacteria</taxon>
        <taxon>Bacillati</taxon>
        <taxon>Actinomycetota</taxon>
        <taxon>Actinomycetes</taxon>
        <taxon>Propionibacteriales</taxon>
        <taxon>Nocardioidaceae</taxon>
        <taxon>Nocardioides</taxon>
    </lineage>
</organism>
<keyword evidence="1" id="KW-0812">Transmembrane</keyword>
<accession>A0ABU5K8P5</accession>
<evidence type="ECO:0008006" key="4">
    <source>
        <dbReference type="Google" id="ProtNLM"/>
    </source>
</evidence>
<evidence type="ECO:0000313" key="3">
    <source>
        <dbReference type="Proteomes" id="UP001291999"/>
    </source>
</evidence>
<dbReference type="Proteomes" id="UP001291999">
    <property type="component" value="Unassembled WGS sequence"/>
</dbReference>
<dbReference type="EMBL" id="JAXQPW010000001">
    <property type="protein sequence ID" value="MDZ5660980.1"/>
    <property type="molecule type" value="Genomic_DNA"/>
</dbReference>
<name>A0ABU5K8P5_9ACTN</name>
<dbReference type="RefSeq" id="WP_322423360.1">
    <property type="nucleotide sequence ID" value="NZ_JAXQPW010000001.1"/>
</dbReference>
<feature type="transmembrane region" description="Helical" evidence="1">
    <location>
        <begin position="78"/>
        <end position="98"/>
    </location>
</feature>
<feature type="transmembrane region" description="Helical" evidence="1">
    <location>
        <begin position="21"/>
        <end position="39"/>
    </location>
</feature>
<keyword evidence="1" id="KW-1133">Transmembrane helix</keyword>
<reference evidence="2 3" key="1">
    <citation type="submission" date="2023-11" db="EMBL/GenBank/DDBJ databases">
        <title>Novel species in genus Nocardioides.</title>
        <authorList>
            <person name="Zhou H."/>
        </authorList>
    </citation>
    <scope>NUCLEOTIDE SEQUENCE [LARGE SCALE GENOMIC DNA]</scope>
    <source>
        <strain evidence="2 3">S-58</strain>
    </source>
</reference>
<keyword evidence="3" id="KW-1185">Reference proteome</keyword>
<feature type="transmembrane region" description="Helical" evidence="1">
    <location>
        <begin position="51"/>
        <end position="71"/>
    </location>
</feature>
<evidence type="ECO:0000256" key="1">
    <source>
        <dbReference type="SAM" id="Phobius"/>
    </source>
</evidence>
<evidence type="ECO:0000313" key="2">
    <source>
        <dbReference type="EMBL" id="MDZ5660980.1"/>
    </source>
</evidence>
<comment type="caution">
    <text evidence="2">The sequence shown here is derived from an EMBL/GenBank/DDBJ whole genome shotgun (WGS) entry which is preliminary data.</text>
</comment>
<keyword evidence="1" id="KW-0472">Membrane</keyword>
<protein>
    <recommendedName>
        <fullName evidence="4">SPW repeat-containing protein</fullName>
    </recommendedName>
</protein>
<gene>
    <name evidence="2" type="ORF">SFC79_04320</name>
</gene>
<sequence>MTTTAPAATSTPATWSTKNKVGLGIAIFYALTNLPSAFMPTPNGEDGPPMAILWVCTVLAAVALVAGVMAWRTGSRPAARLTAASLIIVTLTSLPAFFVDVPAALKVLVAAGVVVTVVFTVLIFSPAKRG</sequence>
<proteinExistence type="predicted"/>